<organism evidence="1 2">
    <name type="scientific">Pogonomyrmex barbatus</name>
    <name type="common">red harvester ant</name>
    <dbReference type="NCBI Taxonomy" id="144034"/>
    <lineage>
        <taxon>Eukaryota</taxon>
        <taxon>Metazoa</taxon>
        <taxon>Ecdysozoa</taxon>
        <taxon>Arthropoda</taxon>
        <taxon>Hexapoda</taxon>
        <taxon>Insecta</taxon>
        <taxon>Pterygota</taxon>
        <taxon>Neoptera</taxon>
        <taxon>Endopterygota</taxon>
        <taxon>Hymenoptera</taxon>
        <taxon>Apocrita</taxon>
        <taxon>Aculeata</taxon>
        <taxon>Formicoidea</taxon>
        <taxon>Formicidae</taxon>
        <taxon>Myrmicinae</taxon>
        <taxon>Pogonomyrmex</taxon>
    </lineage>
</organism>
<protein>
    <submittedName>
        <fullName evidence="2">Uncharacterized protein LOC112552451</fullName>
    </submittedName>
</protein>
<evidence type="ECO:0000313" key="1">
    <source>
        <dbReference type="Proteomes" id="UP000504615"/>
    </source>
</evidence>
<keyword evidence="1" id="KW-1185">Reference proteome</keyword>
<dbReference type="GeneID" id="112552451"/>
<gene>
    <name evidence="2" type="primary">LOC112552451</name>
</gene>
<reference evidence="2" key="1">
    <citation type="submission" date="2025-08" db="UniProtKB">
        <authorList>
            <consortium name="RefSeq"/>
        </authorList>
    </citation>
    <scope>IDENTIFICATION</scope>
</reference>
<name>A0A8N1S418_9HYME</name>
<accession>A0A8N1S418</accession>
<dbReference type="RefSeq" id="XP_025073471.1">
    <property type="nucleotide sequence ID" value="XM_025217686.1"/>
</dbReference>
<dbReference type="Proteomes" id="UP000504615">
    <property type="component" value="Unplaced"/>
</dbReference>
<dbReference type="AlphaFoldDB" id="A0A8N1S418"/>
<proteinExistence type="predicted"/>
<sequence>MDRSENTWQTYKYGTCLCFSGMGRRKFRISVCAISASPEAGDAPGIMSARRKYSAISGSEDFKNAFLSRQDKNPIARYASTVLLDSINVTKDYVPDEFAVVQDDTIRKSSNIENEVDYCGFSYYRTNKSDGFQDAVLVKDVGITCNLLNKNAIEPDISISGVESYLVRQLKLEYNELSSITRKLNAYTKDILCNLASKCKRREQVRENLHVASKHVMASQCTDEAGNPNLKLRFRNDIKKKCGSLDVDLNSIKKEIVKEKNMVICITIIKSFNIFSIYFINKNFFAEDSNMGKRMDFDKAFAKVFLELSSKCSGVLLRNYLMTKREKVFSNTSNACLHKPEHFSPSNRLCKNYRTDKSREFFYTNEYNPLVFTNWREVSKRRNYKSKSAFTANTSGKSRHTVSHI</sequence>
<dbReference type="OrthoDB" id="7616391at2759"/>
<evidence type="ECO:0000313" key="2">
    <source>
        <dbReference type="RefSeq" id="XP_025073471.1"/>
    </source>
</evidence>